<evidence type="ECO:0000313" key="6">
    <source>
        <dbReference type="EMBL" id="GAX81711.1"/>
    </source>
</evidence>
<dbReference type="InterPro" id="IPR036893">
    <property type="entry name" value="SBP_sf"/>
</dbReference>
<dbReference type="Gene3D" id="4.10.1100.10">
    <property type="entry name" value="Transcription factor, SBP-box domain"/>
    <property type="match status" value="1"/>
</dbReference>
<dbReference type="AlphaFoldDB" id="A0A250XF65"/>
<dbReference type="SUPFAM" id="SSF103612">
    <property type="entry name" value="SBT domain"/>
    <property type="match status" value="1"/>
</dbReference>
<dbReference type="GO" id="GO:0005634">
    <property type="term" value="C:nucleus"/>
    <property type="evidence" value="ECO:0007669"/>
    <property type="project" value="InterPro"/>
</dbReference>
<feature type="domain" description="SBP-type" evidence="5">
    <location>
        <begin position="1"/>
        <end position="49"/>
    </location>
</feature>
<dbReference type="EMBL" id="BEGY01000069">
    <property type="protein sequence ID" value="GAX81711.1"/>
    <property type="molecule type" value="Genomic_DNA"/>
</dbReference>
<dbReference type="PANTHER" id="PTHR31251">
    <property type="entry name" value="SQUAMOSA PROMOTER-BINDING-LIKE PROTEIN 4"/>
    <property type="match status" value="1"/>
</dbReference>
<feature type="region of interest" description="Disordered" evidence="4">
    <location>
        <begin position="749"/>
        <end position="796"/>
    </location>
</feature>
<protein>
    <recommendedName>
        <fullName evidence="5">SBP-type domain-containing protein</fullName>
    </recommendedName>
</protein>
<evidence type="ECO:0000256" key="4">
    <source>
        <dbReference type="SAM" id="MobiDB-lite"/>
    </source>
</evidence>
<name>A0A250XF65_9CHLO</name>
<reference evidence="6 7" key="1">
    <citation type="submission" date="2017-08" db="EMBL/GenBank/DDBJ databases">
        <title>Acidophilic green algal genome provides insights into adaptation to an acidic environment.</title>
        <authorList>
            <person name="Hirooka S."/>
            <person name="Hirose Y."/>
            <person name="Kanesaki Y."/>
            <person name="Higuchi S."/>
            <person name="Fujiwara T."/>
            <person name="Onuma R."/>
            <person name="Era A."/>
            <person name="Ohbayashi R."/>
            <person name="Uzuka A."/>
            <person name="Nozaki H."/>
            <person name="Yoshikawa H."/>
            <person name="Miyagishima S.Y."/>
        </authorList>
    </citation>
    <scope>NUCLEOTIDE SEQUENCE [LARGE SCALE GENOMIC DNA]</scope>
    <source>
        <strain evidence="6 7">NIES-2499</strain>
    </source>
</reference>
<keyword evidence="1" id="KW-0479">Metal-binding</keyword>
<dbReference type="GO" id="GO:0003677">
    <property type="term" value="F:DNA binding"/>
    <property type="evidence" value="ECO:0007669"/>
    <property type="project" value="InterPro"/>
</dbReference>
<dbReference type="Proteomes" id="UP000232323">
    <property type="component" value="Unassembled WGS sequence"/>
</dbReference>
<organism evidence="6 7">
    <name type="scientific">Chlamydomonas eustigma</name>
    <dbReference type="NCBI Taxonomy" id="1157962"/>
    <lineage>
        <taxon>Eukaryota</taxon>
        <taxon>Viridiplantae</taxon>
        <taxon>Chlorophyta</taxon>
        <taxon>core chlorophytes</taxon>
        <taxon>Chlorophyceae</taxon>
        <taxon>CS clade</taxon>
        <taxon>Chlamydomonadales</taxon>
        <taxon>Chlamydomonadaceae</taxon>
        <taxon>Chlamydomonas</taxon>
    </lineage>
</organism>
<evidence type="ECO:0000313" key="7">
    <source>
        <dbReference type="Proteomes" id="UP000232323"/>
    </source>
</evidence>
<evidence type="ECO:0000256" key="1">
    <source>
        <dbReference type="ARBA" id="ARBA00022723"/>
    </source>
</evidence>
<keyword evidence="7" id="KW-1185">Reference proteome</keyword>
<proteinExistence type="predicted"/>
<evidence type="ECO:0000259" key="5">
    <source>
        <dbReference type="PROSITE" id="PS51141"/>
    </source>
</evidence>
<dbReference type="PROSITE" id="PS51141">
    <property type="entry name" value="ZF_SBP"/>
    <property type="match status" value="1"/>
</dbReference>
<keyword evidence="3" id="KW-0862">Zinc</keyword>
<dbReference type="Pfam" id="PF03110">
    <property type="entry name" value="SBP"/>
    <property type="match status" value="1"/>
</dbReference>
<evidence type="ECO:0000256" key="2">
    <source>
        <dbReference type="ARBA" id="ARBA00022771"/>
    </source>
</evidence>
<evidence type="ECO:0000256" key="3">
    <source>
        <dbReference type="ARBA" id="ARBA00022833"/>
    </source>
</evidence>
<dbReference type="InterPro" id="IPR044817">
    <property type="entry name" value="SBP-like"/>
</dbReference>
<keyword evidence="2" id="KW-0863">Zinc-finger</keyword>
<gene>
    <name evidence="6" type="ORF">CEUSTIGMA_g9139.t1</name>
</gene>
<feature type="region of interest" description="Disordered" evidence="4">
    <location>
        <begin position="46"/>
        <end position="77"/>
    </location>
</feature>
<dbReference type="PANTHER" id="PTHR31251:SF169">
    <property type="entry name" value="SQUAMOSA PROMOTER-BINDING-LIKE PROTEIN 8"/>
    <property type="match status" value="1"/>
</dbReference>
<dbReference type="GO" id="GO:0008270">
    <property type="term" value="F:zinc ion binding"/>
    <property type="evidence" value="ECO:0007669"/>
    <property type="project" value="UniProtKB-KW"/>
</dbReference>
<dbReference type="InterPro" id="IPR004333">
    <property type="entry name" value="SBP_dom"/>
</dbReference>
<sequence>MRVLSTLVAGKESRYCQQCHKFHEMALFDSSKRSCRISLQRRSDNAAAKSAAKSASQAHRKGPREATAPGSSGASRALEGKQQLLLQLAESDNCTPSVGNVKMEPPMHGLGPVGYAATGVMQGPLLELSDWACQTLNPGGGAPGVGTFVLQDMYEPGQRSLVGMDPDRNNTYTGQEGRRMSSLWTSLTSPEWHPPESRLGELLPATLDDKQGSGAMMPASAAANGQLLKVGGEVRQMMETARRQLEARSPLQQLPAQRALQERTGLQLNPNPLSSPYLQAWEGSYLQPEPPSLMDRLSIKMYGVTPDALPLDLLHRLQGWVNVSGLDVVQASIRPGCTMLVLDMIMEDGCARASSEQLLHPFLNASQCEASRDIESLLGPAVVKAANEIKMQAGCQVVKLHAKQVLGGKEFVAKESTGPDQLIHRQVNPPSLPHLHLAYPRCLLAGQVLSSLTLTISTSIQTTQVRVFARHNGMFLPSCYEQEETSSLPSTSTADSASLACVIVEVPGTQSYPATWLTPARSGELGQAYESNCKLGSMNDIFFNLNSPDTQGLISIEFEVPDGGLSNWKPILVVDDEEVVCELRALALPQDGLLDMQVDSAEVSSDSEDHGLLPQVPEPVPAGAEVEAFLVDMGLLLQITNPGSALLARPLVLRWGMIAAMRCQAFIETWQTLSLDATAVLLTRCWDRLLALRGVPPSASNRGLTHSGHASISSVGSSFHDLHPELSVQRLESLEVDRSSCEDCVKGPGARAAGGYSAHSTAAESRGTAGGSTSSIKRGGGDRISPISPVPMHRFL</sequence>
<comment type="caution">
    <text evidence="6">The sequence shown here is derived from an EMBL/GenBank/DDBJ whole genome shotgun (WGS) entry which is preliminary data.</text>
</comment>
<feature type="compositionally biased region" description="Low complexity" evidence="4">
    <location>
        <begin position="46"/>
        <end position="57"/>
    </location>
</feature>
<accession>A0A250XF65</accession>
<dbReference type="OrthoDB" id="514967at2759"/>